<evidence type="ECO:0000313" key="12">
    <source>
        <dbReference type="Proteomes" id="UP000472265"/>
    </source>
</evidence>
<feature type="transmembrane region" description="Helical" evidence="8">
    <location>
        <begin position="33"/>
        <end position="55"/>
    </location>
</feature>
<dbReference type="GO" id="GO:0016020">
    <property type="term" value="C:membrane"/>
    <property type="evidence" value="ECO:0007669"/>
    <property type="project" value="InterPro"/>
</dbReference>
<evidence type="ECO:0000256" key="5">
    <source>
        <dbReference type="PIRSR" id="PIRSR001992-1"/>
    </source>
</evidence>
<evidence type="ECO:0000313" key="11">
    <source>
        <dbReference type="Ensembl" id="ENSSAUP00010055743.1"/>
    </source>
</evidence>
<dbReference type="GO" id="GO:1902166">
    <property type="term" value="P:negative regulation of intrinsic apoptotic signaling pathway in response to DNA damage by p53 class mediator"/>
    <property type="evidence" value="ECO:0007669"/>
    <property type="project" value="TreeGrafter"/>
</dbReference>
<dbReference type="SMART" id="SM00211">
    <property type="entry name" value="TY"/>
    <property type="match status" value="1"/>
</dbReference>
<gene>
    <name evidence="10" type="primary">iclp</name>
    <name evidence="11" type="synonym">cd74b</name>
</gene>
<dbReference type="InterPro" id="IPR000716">
    <property type="entry name" value="Thyroglobulin_1"/>
</dbReference>
<keyword evidence="2" id="KW-0964">Secreted</keyword>
<keyword evidence="7" id="KW-0175">Coiled coil</keyword>
<name>B2RFS6_SPAAU</name>
<dbReference type="AlphaFoldDB" id="B2RFS6"/>
<dbReference type="GO" id="GO:0002286">
    <property type="term" value="P:T cell activation involved in immune response"/>
    <property type="evidence" value="ECO:0007669"/>
    <property type="project" value="TreeGrafter"/>
</dbReference>
<dbReference type="SUPFAM" id="SSF57610">
    <property type="entry name" value="Thyroglobulin type-1 domain"/>
    <property type="match status" value="1"/>
</dbReference>
<dbReference type="GeneTree" id="ENSGT00940000169140"/>
<dbReference type="PANTHER" id="PTHR14093:SF17">
    <property type="entry name" value="HLA CLASS II HISTOCOMPATIBILITY ANTIGEN GAMMA CHAIN"/>
    <property type="match status" value="1"/>
</dbReference>
<dbReference type="GO" id="GO:0070374">
    <property type="term" value="P:positive regulation of ERK1 and ERK2 cascade"/>
    <property type="evidence" value="ECO:0007669"/>
    <property type="project" value="TreeGrafter"/>
</dbReference>
<keyword evidence="8" id="KW-1133">Transmembrane helix</keyword>
<dbReference type="GO" id="GO:0035718">
    <property type="term" value="F:macrophage migration inhibitory factor binding"/>
    <property type="evidence" value="ECO:0007669"/>
    <property type="project" value="InterPro"/>
</dbReference>
<dbReference type="GO" id="GO:0004896">
    <property type="term" value="F:cytokine receptor activity"/>
    <property type="evidence" value="ECO:0007669"/>
    <property type="project" value="TreeGrafter"/>
</dbReference>
<dbReference type="EMBL" id="AM920665">
    <property type="protein sequence ID" value="CAP47207.1"/>
    <property type="molecule type" value="mRNA"/>
</dbReference>
<dbReference type="GO" id="GO:0009986">
    <property type="term" value="C:cell surface"/>
    <property type="evidence" value="ECO:0007669"/>
    <property type="project" value="TreeGrafter"/>
</dbReference>
<dbReference type="OMA" id="CVLIAGQ"/>
<dbReference type="GO" id="GO:0001961">
    <property type="term" value="P:positive regulation of cytokine-mediated signaling pathway"/>
    <property type="evidence" value="ECO:0007669"/>
    <property type="project" value="TreeGrafter"/>
</dbReference>
<feature type="coiled-coil region" evidence="7">
    <location>
        <begin position="54"/>
        <end position="81"/>
    </location>
</feature>
<reference evidence="11" key="3">
    <citation type="submission" date="2025-05" db="UniProtKB">
        <authorList>
            <consortium name="Ensembl"/>
        </authorList>
    </citation>
    <scope>IDENTIFICATION</scope>
</reference>
<comment type="caution">
    <text evidence="6">Lacks conserved residue(s) required for the propagation of feature annotation.</text>
</comment>
<dbReference type="Pfam" id="PF09307">
    <property type="entry name" value="MHC2-interact"/>
    <property type="match status" value="1"/>
</dbReference>
<dbReference type="GO" id="GO:0019882">
    <property type="term" value="P:antigen processing and presentation"/>
    <property type="evidence" value="ECO:0007669"/>
    <property type="project" value="InterPro"/>
</dbReference>
<feature type="disulfide bond" evidence="5">
    <location>
        <begin position="152"/>
        <end position="157"/>
    </location>
</feature>
<reference evidence="10" key="1">
    <citation type="journal article" date="2008" name="Mol. Immunol.">
        <title>Vaccination of larvae of the bony fish gilthead seabream reveals a lack of correlation between lymphocyte development and adaptive immunocompetence.</title>
        <authorList>
            <person name="Mulero I."/>
            <person name="Sepulcre M.P."/>
            <person name="Fuentes I."/>
            <person name="Garcia-Alcazar A."/>
            <person name="Meseguer J."/>
            <person name="Garcia-Ayala A."/>
            <person name="Mulero V."/>
        </authorList>
    </citation>
    <scope>NUCLEOTIDE SEQUENCE</scope>
</reference>
<evidence type="ECO:0000256" key="2">
    <source>
        <dbReference type="ARBA" id="ARBA00022525"/>
    </source>
</evidence>
<dbReference type="Ensembl" id="ENSSAUT00010058562.1">
    <property type="protein sequence ID" value="ENSSAUP00010055743.1"/>
    <property type="gene ID" value="ENSSAUG00010022914.1"/>
</dbReference>
<feature type="domain" description="Thyroglobulin type-1" evidence="9">
    <location>
        <begin position="119"/>
        <end position="179"/>
    </location>
</feature>
<evidence type="ECO:0000256" key="6">
    <source>
        <dbReference type="PROSITE-ProRule" id="PRU00500"/>
    </source>
</evidence>
<dbReference type="InterPro" id="IPR015386">
    <property type="entry name" value="MHC_II-assoc_invar/CLIP_MHC-bd"/>
</dbReference>
<dbReference type="InterPro" id="IPR043530">
    <property type="entry name" value="CD74_antigen"/>
</dbReference>
<evidence type="ECO:0000259" key="9">
    <source>
        <dbReference type="PROSITE" id="PS51162"/>
    </source>
</evidence>
<dbReference type="PROSITE" id="PS51162">
    <property type="entry name" value="THYROGLOBULIN_1_2"/>
    <property type="match status" value="1"/>
</dbReference>
<dbReference type="Gene3D" id="4.10.800.10">
    <property type="entry name" value="Thyroglobulin type-1"/>
    <property type="match status" value="1"/>
</dbReference>
<keyword evidence="12" id="KW-1185">Reference proteome</keyword>
<dbReference type="Pfam" id="PF00086">
    <property type="entry name" value="Thyroglobulin_1"/>
    <property type="match status" value="1"/>
</dbReference>
<dbReference type="GO" id="GO:0042289">
    <property type="term" value="F:MHC class II protein binding"/>
    <property type="evidence" value="ECO:0007669"/>
    <property type="project" value="InterPro"/>
</dbReference>
<evidence type="ECO:0000256" key="7">
    <source>
        <dbReference type="SAM" id="Coils"/>
    </source>
</evidence>
<keyword evidence="3 5" id="KW-1015">Disulfide bond</keyword>
<dbReference type="PIRSF" id="PIRSF001992">
    <property type="entry name" value="CD74_antigen"/>
    <property type="match status" value="1"/>
</dbReference>
<feature type="disulfide bond" evidence="5 6">
    <location>
        <begin position="122"/>
        <end position="141"/>
    </location>
</feature>
<dbReference type="Proteomes" id="UP000472265">
    <property type="component" value="Chromosome 15"/>
</dbReference>
<dbReference type="GO" id="GO:0006886">
    <property type="term" value="P:intracellular protein transport"/>
    <property type="evidence" value="ECO:0007669"/>
    <property type="project" value="InterPro"/>
</dbReference>
<dbReference type="GO" id="GO:0043518">
    <property type="term" value="P:negative regulation of DNA damage response, signal transduction by p53 class mediator"/>
    <property type="evidence" value="ECO:0007669"/>
    <property type="project" value="TreeGrafter"/>
</dbReference>
<comment type="subcellular location">
    <subcellularLocation>
        <location evidence="1">Secreted</location>
    </subcellularLocation>
</comment>
<protein>
    <submittedName>
        <fullName evidence="10">Major histocompatibility complex II gamma chains</fullName>
    </submittedName>
</protein>
<dbReference type="OrthoDB" id="406800at2759"/>
<keyword evidence="4" id="KW-0325">Glycoprotein</keyword>
<keyword evidence="8" id="KW-0812">Transmembrane</keyword>
<feature type="disulfide bond" evidence="5 6">
    <location>
        <begin position="159"/>
        <end position="179"/>
    </location>
</feature>
<dbReference type="GO" id="GO:0005576">
    <property type="term" value="C:extracellular region"/>
    <property type="evidence" value="ECO:0007669"/>
    <property type="project" value="UniProtKB-SubCell"/>
</dbReference>
<dbReference type="PROSITE" id="PS00484">
    <property type="entry name" value="THYROGLOBULIN_1_1"/>
    <property type="match status" value="1"/>
</dbReference>
<organism evidence="10">
    <name type="scientific">Sparus aurata</name>
    <name type="common">Gilthead sea bream</name>
    <dbReference type="NCBI Taxonomy" id="8175"/>
    <lineage>
        <taxon>Eukaryota</taxon>
        <taxon>Metazoa</taxon>
        <taxon>Chordata</taxon>
        <taxon>Craniata</taxon>
        <taxon>Vertebrata</taxon>
        <taxon>Euteleostomi</taxon>
        <taxon>Actinopterygii</taxon>
        <taxon>Neopterygii</taxon>
        <taxon>Teleostei</taxon>
        <taxon>Neoteleostei</taxon>
        <taxon>Acanthomorphata</taxon>
        <taxon>Eupercaria</taxon>
        <taxon>Spariformes</taxon>
        <taxon>Sparidae</taxon>
        <taxon>Sparus</taxon>
    </lineage>
</organism>
<evidence type="ECO:0000313" key="10">
    <source>
        <dbReference type="EMBL" id="CAP47207.1"/>
    </source>
</evidence>
<dbReference type="CDD" id="cd00191">
    <property type="entry name" value="TY"/>
    <property type="match status" value="1"/>
</dbReference>
<dbReference type="GO" id="GO:0002830">
    <property type="term" value="P:positive regulation of type 2 immune response"/>
    <property type="evidence" value="ECO:0007669"/>
    <property type="project" value="TreeGrafter"/>
</dbReference>
<dbReference type="GO" id="GO:0060907">
    <property type="term" value="P:positive regulation of macrophage cytokine production"/>
    <property type="evidence" value="ECO:0007669"/>
    <property type="project" value="TreeGrafter"/>
</dbReference>
<keyword evidence="8" id="KW-0472">Membrane</keyword>
<dbReference type="GO" id="GO:0005737">
    <property type="term" value="C:cytoplasm"/>
    <property type="evidence" value="ECO:0007669"/>
    <property type="project" value="TreeGrafter"/>
</dbReference>
<accession>B2RFS6</accession>
<proteinExistence type="evidence at transcript level"/>
<dbReference type="InterPro" id="IPR036857">
    <property type="entry name" value="Thyroglobulin_1_sf"/>
</dbReference>
<evidence type="ECO:0000256" key="3">
    <source>
        <dbReference type="ARBA" id="ARBA00023157"/>
    </source>
</evidence>
<evidence type="ECO:0000256" key="8">
    <source>
        <dbReference type="SAM" id="Phobius"/>
    </source>
</evidence>
<dbReference type="PANTHER" id="PTHR14093">
    <property type="entry name" value="HLA CLASS II GAMMA CHAIN"/>
    <property type="match status" value="1"/>
</dbReference>
<evidence type="ECO:0000256" key="4">
    <source>
        <dbReference type="ARBA" id="ARBA00023180"/>
    </source>
</evidence>
<dbReference type="InterPro" id="IPR052001">
    <property type="entry name" value="MHC-II_Gamma/Thyroglobulin"/>
</dbReference>
<evidence type="ECO:0000256" key="1">
    <source>
        <dbReference type="ARBA" id="ARBA00004613"/>
    </source>
</evidence>
<reference evidence="11" key="2">
    <citation type="submission" date="2021-04" db="EMBL/GenBank/DDBJ databases">
        <authorList>
            <consortium name="Wellcome Sanger Institute Data Sharing"/>
        </authorList>
    </citation>
    <scope>NUCLEOTIDE SEQUENCE [LARGE SCALE GENOMIC DNA]</scope>
</reference>
<sequence>MSDPETQTPLIGGRPAINVPAAQGGSSSRAYKIAGITLLACVLIAGQVMTAYFLLSQRSDIQSLEEQNNNMNAELTKGRSVAVPVQMHLPMNSLPELMDDSVDEEASTGTPEKTDPSKMTDCQLEAAGLKAVQVPGFRPTCDRRGLYQAQQCFGEHCWCVNPANGEMIPGSLKQGGARCTVALLPGRMTKVLTLPQVEA</sequence>